<feature type="compositionally biased region" description="Basic residues" evidence="1">
    <location>
        <begin position="222"/>
        <end position="248"/>
    </location>
</feature>
<evidence type="ECO:0000313" key="2">
    <source>
        <dbReference type="EnsemblPlants" id="OPUNC09G03200.1"/>
    </source>
</evidence>
<proteinExistence type="predicted"/>
<reference evidence="2" key="2">
    <citation type="submission" date="2018-05" db="EMBL/GenBank/DDBJ databases">
        <title>OpunRS2 (Oryza punctata Reference Sequence Version 2).</title>
        <authorList>
            <person name="Zhang J."/>
            <person name="Kudrna D."/>
            <person name="Lee S."/>
            <person name="Talag J."/>
            <person name="Welchert J."/>
            <person name="Wing R.A."/>
        </authorList>
    </citation>
    <scope>NUCLEOTIDE SEQUENCE [LARGE SCALE GENOMIC DNA]</scope>
</reference>
<keyword evidence="3" id="KW-1185">Reference proteome</keyword>
<feature type="region of interest" description="Disordered" evidence="1">
    <location>
        <begin position="83"/>
        <end position="180"/>
    </location>
</feature>
<dbReference type="AlphaFoldDB" id="A0A0E0LZ93"/>
<dbReference type="Gramene" id="OPUNC09G03200.1">
    <property type="protein sequence ID" value="OPUNC09G03200.1"/>
    <property type="gene ID" value="OPUNC09G03200"/>
</dbReference>
<reference evidence="2" key="1">
    <citation type="submission" date="2015-04" db="UniProtKB">
        <authorList>
            <consortium name="EnsemblPlants"/>
        </authorList>
    </citation>
    <scope>IDENTIFICATION</scope>
</reference>
<dbReference type="HOGENOM" id="CLU_848320_0_0_1"/>
<feature type="region of interest" description="Disordered" evidence="1">
    <location>
        <begin position="275"/>
        <end position="328"/>
    </location>
</feature>
<feature type="compositionally biased region" description="Basic and acidic residues" evidence="1">
    <location>
        <begin position="156"/>
        <end position="168"/>
    </location>
</feature>
<dbReference type="EnsemblPlants" id="OPUNC09G03200.1">
    <property type="protein sequence ID" value="OPUNC09G03200.1"/>
    <property type="gene ID" value="OPUNC09G03200"/>
</dbReference>
<sequence>MPEVAVVRSIGAWARRKGRPGNSGEADGEAGATDSRQNREQARGGDDAVMLGKETVTSAGAPARNSGRLEGWSYCMLARTLLRQDSGEEAVRPGKRTVLQSQRSARALRQRRPAPRREKEEAGRDGVATGKFGKGQNRERGGKGPEEEARVFTGERLVEREKRDDRSPESPPPIVSVSNQPIVYAAALSPSEEHLLPSLIGLNAPEINSLLQGEIREPIAKSPKRKGAGKRKQSKKITKKPAAKKKRISKGENLEDIDPALDPFLEDEVLDEEIDEAAIGLSEEDERSEQDLADDPTNAAKDLRDDPADVPPLSPSPPYRLRKIVTKK</sequence>
<dbReference type="Proteomes" id="UP000026962">
    <property type="component" value="Chromosome 9"/>
</dbReference>
<feature type="region of interest" description="Disordered" evidence="1">
    <location>
        <begin position="14"/>
        <end position="70"/>
    </location>
</feature>
<evidence type="ECO:0000313" key="3">
    <source>
        <dbReference type="Proteomes" id="UP000026962"/>
    </source>
</evidence>
<name>A0A0E0LZ93_ORYPU</name>
<feature type="compositionally biased region" description="Acidic residues" evidence="1">
    <location>
        <begin position="275"/>
        <end position="294"/>
    </location>
</feature>
<protein>
    <submittedName>
        <fullName evidence="2">Uncharacterized protein</fullName>
    </submittedName>
</protein>
<accession>A0A0E0LZ93</accession>
<feature type="compositionally biased region" description="Pro residues" evidence="1">
    <location>
        <begin position="309"/>
        <end position="318"/>
    </location>
</feature>
<feature type="compositionally biased region" description="Basic and acidic residues" evidence="1">
    <location>
        <begin position="36"/>
        <end position="46"/>
    </location>
</feature>
<feature type="region of interest" description="Disordered" evidence="1">
    <location>
        <begin position="215"/>
        <end position="261"/>
    </location>
</feature>
<evidence type="ECO:0000256" key="1">
    <source>
        <dbReference type="SAM" id="MobiDB-lite"/>
    </source>
</evidence>
<feature type="compositionally biased region" description="Basic and acidic residues" evidence="1">
    <location>
        <begin position="136"/>
        <end position="150"/>
    </location>
</feature>
<feature type="compositionally biased region" description="Basic and acidic residues" evidence="1">
    <location>
        <begin position="115"/>
        <end position="124"/>
    </location>
</feature>
<organism evidence="2">
    <name type="scientific">Oryza punctata</name>
    <name type="common">Red rice</name>
    <dbReference type="NCBI Taxonomy" id="4537"/>
    <lineage>
        <taxon>Eukaryota</taxon>
        <taxon>Viridiplantae</taxon>
        <taxon>Streptophyta</taxon>
        <taxon>Embryophyta</taxon>
        <taxon>Tracheophyta</taxon>
        <taxon>Spermatophyta</taxon>
        <taxon>Magnoliopsida</taxon>
        <taxon>Liliopsida</taxon>
        <taxon>Poales</taxon>
        <taxon>Poaceae</taxon>
        <taxon>BOP clade</taxon>
        <taxon>Oryzoideae</taxon>
        <taxon>Oryzeae</taxon>
        <taxon>Oryzinae</taxon>
        <taxon>Oryza</taxon>
    </lineage>
</organism>